<comment type="caution">
    <text evidence="2">The sequence shown here is derived from an EMBL/GenBank/DDBJ whole genome shotgun (WGS) entry which is preliminary data.</text>
</comment>
<evidence type="ECO:0000313" key="3">
    <source>
        <dbReference type="Proteomes" id="UP001165269"/>
    </source>
</evidence>
<feature type="non-terminal residue" evidence="2">
    <location>
        <position position="1"/>
    </location>
</feature>
<accession>A0ABS9YJB7</accession>
<dbReference type="InterPro" id="IPR003737">
    <property type="entry name" value="GlcNAc_PI_deacetylase-related"/>
</dbReference>
<name>A0ABS9YJB7_9ACTN</name>
<organism evidence="2 3">
    <name type="scientific">Streptomyces cylindrosporus</name>
    <dbReference type="NCBI Taxonomy" id="2927583"/>
    <lineage>
        <taxon>Bacteria</taxon>
        <taxon>Bacillati</taxon>
        <taxon>Actinomycetota</taxon>
        <taxon>Actinomycetes</taxon>
        <taxon>Kitasatosporales</taxon>
        <taxon>Streptomycetaceae</taxon>
        <taxon>Streptomyces</taxon>
    </lineage>
</organism>
<protein>
    <submittedName>
        <fullName evidence="2">PIG-L family deacetylase</fullName>
    </submittedName>
</protein>
<dbReference type="RefSeq" id="WP_242773499.1">
    <property type="nucleotide sequence ID" value="NZ_JALDAY010000013.1"/>
</dbReference>
<keyword evidence="3" id="KW-1185">Reference proteome</keyword>
<evidence type="ECO:0000256" key="1">
    <source>
        <dbReference type="ARBA" id="ARBA00022833"/>
    </source>
</evidence>
<proteinExistence type="predicted"/>
<reference evidence="2" key="1">
    <citation type="submission" date="2022-03" db="EMBL/GenBank/DDBJ databases">
        <title>Streptomyces 7R015 and 7R016 isolated from Barleria lupulina in Thailand.</title>
        <authorList>
            <person name="Kanchanasin P."/>
            <person name="Phongsopitanun W."/>
            <person name="Tanasupawat S."/>
        </authorList>
    </citation>
    <scope>NUCLEOTIDE SEQUENCE</scope>
    <source>
        <strain evidence="2">7R015</strain>
    </source>
</reference>
<evidence type="ECO:0000313" key="2">
    <source>
        <dbReference type="EMBL" id="MCI3276670.1"/>
    </source>
</evidence>
<gene>
    <name evidence="2" type="ORF">MQP27_36905</name>
</gene>
<dbReference type="EMBL" id="JALDAY010000013">
    <property type="protein sequence ID" value="MCI3276670.1"/>
    <property type="molecule type" value="Genomic_DNA"/>
</dbReference>
<dbReference type="Proteomes" id="UP001165269">
    <property type="component" value="Unassembled WGS sequence"/>
</dbReference>
<dbReference type="InterPro" id="IPR024078">
    <property type="entry name" value="LmbE-like_dom_sf"/>
</dbReference>
<dbReference type="Pfam" id="PF02585">
    <property type="entry name" value="PIG-L"/>
    <property type="match status" value="1"/>
</dbReference>
<sequence>HLRPPGTTATRLAETRRPPCHAARPLCGLLALLSDRGVPTAVLCFTHGEASTLHGTPGDLHTVRAGELFCAAGELGVDRVGLSGHPDGSLTDNPVSRLAAEVTRLVDERRPTHLPVFDTGVSLDTVTINRPRMPRCSPPAELVSRYWAGRCRDRWRIG</sequence>
<dbReference type="SUPFAM" id="SSF102588">
    <property type="entry name" value="LmbE-like"/>
    <property type="match status" value="1"/>
</dbReference>
<dbReference type="Gene3D" id="3.40.50.10320">
    <property type="entry name" value="LmbE-like"/>
    <property type="match status" value="1"/>
</dbReference>
<keyword evidence="1" id="KW-0862">Zinc</keyword>